<reference evidence="1 2" key="1">
    <citation type="journal article" date="2018" name="Science">
        <title>The opium poppy genome and morphinan production.</title>
        <authorList>
            <person name="Guo L."/>
            <person name="Winzer T."/>
            <person name="Yang X."/>
            <person name="Li Y."/>
            <person name="Ning Z."/>
            <person name="He Z."/>
            <person name="Teodor R."/>
            <person name="Lu Y."/>
            <person name="Bowser T.A."/>
            <person name="Graham I.A."/>
            <person name="Ye K."/>
        </authorList>
    </citation>
    <scope>NUCLEOTIDE SEQUENCE [LARGE SCALE GENOMIC DNA]</scope>
    <source>
        <strain evidence="2">cv. HN1</strain>
        <tissue evidence="1">Leaves</tissue>
    </source>
</reference>
<proteinExistence type="predicted"/>
<evidence type="ECO:0000313" key="1">
    <source>
        <dbReference type="EMBL" id="RZC83984.1"/>
    </source>
</evidence>
<dbReference type="EMBL" id="CM010725">
    <property type="protein sequence ID" value="RZC83984.1"/>
    <property type="molecule type" value="Genomic_DNA"/>
</dbReference>
<sequence length="153" mass="17415">MVPVLLMGREEHIIEASQRCTNGSMQGSNHIRRRRQCKDPFRCYRGTCKVPTKIVEEQESIGKEFMPATAYKRSLSTDIQTHAKDPHKHSEQQFDALAVPPHSEFVTELSSSSLPSNLQLLVCSIVRQENFQRKARTLNLCAYIKDGTTIINK</sequence>
<protein>
    <submittedName>
        <fullName evidence="1">Uncharacterized protein</fullName>
    </submittedName>
</protein>
<dbReference type="Proteomes" id="UP000316621">
    <property type="component" value="Chromosome 11"/>
</dbReference>
<accession>A0A4Y7LER6</accession>
<evidence type="ECO:0000313" key="2">
    <source>
        <dbReference type="Proteomes" id="UP000316621"/>
    </source>
</evidence>
<gene>
    <name evidence="1" type="ORF">C5167_046771</name>
</gene>
<keyword evidence="2" id="KW-1185">Reference proteome</keyword>
<organism evidence="1 2">
    <name type="scientific">Papaver somniferum</name>
    <name type="common">Opium poppy</name>
    <dbReference type="NCBI Taxonomy" id="3469"/>
    <lineage>
        <taxon>Eukaryota</taxon>
        <taxon>Viridiplantae</taxon>
        <taxon>Streptophyta</taxon>
        <taxon>Embryophyta</taxon>
        <taxon>Tracheophyta</taxon>
        <taxon>Spermatophyta</taxon>
        <taxon>Magnoliopsida</taxon>
        <taxon>Ranunculales</taxon>
        <taxon>Papaveraceae</taxon>
        <taxon>Papaveroideae</taxon>
        <taxon>Papaver</taxon>
    </lineage>
</organism>
<dbReference type="Gramene" id="RZC83984">
    <property type="protein sequence ID" value="RZC83984"/>
    <property type="gene ID" value="C5167_046771"/>
</dbReference>
<dbReference type="AlphaFoldDB" id="A0A4Y7LER6"/>
<name>A0A4Y7LER6_PAPSO</name>